<organism evidence="1 2">
    <name type="scientific">Rhizoclosmatium globosum</name>
    <dbReference type="NCBI Taxonomy" id="329046"/>
    <lineage>
        <taxon>Eukaryota</taxon>
        <taxon>Fungi</taxon>
        <taxon>Fungi incertae sedis</taxon>
        <taxon>Chytridiomycota</taxon>
        <taxon>Chytridiomycota incertae sedis</taxon>
        <taxon>Chytridiomycetes</taxon>
        <taxon>Chytridiales</taxon>
        <taxon>Chytriomycetaceae</taxon>
        <taxon>Rhizoclosmatium</taxon>
    </lineage>
</organism>
<dbReference type="EMBL" id="MCGO01000007">
    <property type="protein sequence ID" value="ORY50418.1"/>
    <property type="molecule type" value="Genomic_DNA"/>
</dbReference>
<gene>
    <name evidence="1" type="ORF">BCR33DRAFT_713228</name>
</gene>
<accession>A0A1Y2CTN4</accession>
<dbReference type="AlphaFoldDB" id="A0A1Y2CTN4"/>
<protein>
    <submittedName>
        <fullName evidence="1">Uncharacterized protein</fullName>
    </submittedName>
</protein>
<sequence>MSHSALYVARSLVGSRFLKHPGFFCVMTTTRNKSSAVSLLKKGKCSAVDRLENMSIKLGEAAHQVLVTPNAGGDSVVSECLSVEVLSRLLFSNDTTLIATEMDIRYFPSGGSMTDYLIKWGTANVSVSVTRVFDGADLDGASRILEKKLRGVAFARKSLFAPVQGSECSWILHIFVPNGKVAKLVKKAWGKLDESVRGGVVVVVTIWKETALYDRTR</sequence>
<dbReference type="OrthoDB" id="10260545at2759"/>
<comment type="caution">
    <text evidence="1">The sequence shown here is derived from an EMBL/GenBank/DDBJ whole genome shotgun (WGS) entry which is preliminary data.</text>
</comment>
<keyword evidence="2" id="KW-1185">Reference proteome</keyword>
<reference evidence="1 2" key="1">
    <citation type="submission" date="2016-07" db="EMBL/GenBank/DDBJ databases">
        <title>Pervasive Adenine N6-methylation of Active Genes in Fungi.</title>
        <authorList>
            <consortium name="DOE Joint Genome Institute"/>
            <person name="Mondo S.J."/>
            <person name="Dannebaum R.O."/>
            <person name="Kuo R.C."/>
            <person name="Labutti K."/>
            <person name="Haridas S."/>
            <person name="Kuo A."/>
            <person name="Salamov A."/>
            <person name="Ahrendt S.R."/>
            <person name="Lipzen A."/>
            <person name="Sullivan W."/>
            <person name="Andreopoulos W.B."/>
            <person name="Clum A."/>
            <person name="Lindquist E."/>
            <person name="Daum C."/>
            <person name="Ramamoorthy G.K."/>
            <person name="Gryganskyi A."/>
            <person name="Culley D."/>
            <person name="Magnuson J.K."/>
            <person name="James T.Y."/>
            <person name="O'Malley M.A."/>
            <person name="Stajich J.E."/>
            <person name="Spatafora J.W."/>
            <person name="Visel A."/>
            <person name="Grigoriev I.V."/>
        </authorList>
    </citation>
    <scope>NUCLEOTIDE SEQUENCE [LARGE SCALE GENOMIC DNA]</scope>
    <source>
        <strain evidence="1 2">JEL800</strain>
    </source>
</reference>
<evidence type="ECO:0000313" key="2">
    <source>
        <dbReference type="Proteomes" id="UP000193642"/>
    </source>
</evidence>
<name>A0A1Y2CTN4_9FUNG</name>
<evidence type="ECO:0000313" key="1">
    <source>
        <dbReference type="EMBL" id="ORY50418.1"/>
    </source>
</evidence>
<dbReference type="Proteomes" id="UP000193642">
    <property type="component" value="Unassembled WGS sequence"/>
</dbReference>
<proteinExistence type="predicted"/>